<comment type="subunit">
    <text evidence="1">Forms a complex composed of PxpA, PxpB and PxpC.</text>
</comment>
<dbReference type="OrthoDB" id="9773478at2"/>
<accession>A0A2R8AIU1</accession>
<dbReference type="PANTHER" id="PTHR30292">
    <property type="entry name" value="UNCHARACTERIZED PROTEIN YBGL-RELATED"/>
    <property type="match status" value="1"/>
</dbReference>
<keyword evidence="1" id="KW-0378">Hydrolase</keyword>
<dbReference type="EMBL" id="OMOI01000001">
    <property type="protein sequence ID" value="SPF75787.1"/>
    <property type="molecule type" value="Genomic_DNA"/>
</dbReference>
<reference evidence="2 3" key="1">
    <citation type="submission" date="2018-03" db="EMBL/GenBank/DDBJ databases">
        <authorList>
            <person name="Keele B.F."/>
        </authorList>
    </citation>
    <scope>NUCLEOTIDE SEQUENCE [LARGE SCALE GENOMIC DNA]</scope>
    <source>
        <strain evidence="2 3">CECT 8811</strain>
    </source>
</reference>
<evidence type="ECO:0000313" key="2">
    <source>
        <dbReference type="EMBL" id="SPF75787.1"/>
    </source>
</evidence>
<dbReference type="EC" id="3.5.2.9" evidence="1"/>
<evidence type="ECO:0000313" key="3">
    <source>
        <dbReference type="Proteomes" id="UP000244911"/>
    </source>
</evidence>
<protein>
    <recommendedName>
        <fullName evidence="1">5-oxoprolinase subunit A</fullName>
        <shortName evidence="1">5-OPase subunit A</shortName>
        <ecNumber evidence="1">3.5.2.9</ecNumber>
    </recommendedName>
    <alternativeName>
        <fullName evidence="1">5-oxoprolinase (ATP-hydrolyzing) subunit A</fullName>
    </alternativeName>
</protein>
<proteinExistence type="inferred from homology"/>
<comment type="function">
    <text evidence="1">Catalyzes the cleavage of 5-oxoproline to form L-glutamate coupled to the hydrolysis of ATP to ADP and inorganic phosphate.</text>
</comment>
<dbReference type="InterPro" id="IPR011330">
    <property type="entry name" value="Glyco_hydro/deAcase_b/a-brl"/>
</dbReference>
<dbReference type="GO" id="GO:0005975">
    <property type="term" value="P:carbohydrate metabolic process"/>
    <property type="evidence" value="ECO:0007669"/>
    <property type="project" value="InterPro"/>
</dbReference>
<dbReference type="GO" id="GO:0005524">
    <property type="term" value="F:ATP binding"/>
    <property type="evidence" value="ECO:0007669"/>
    <property type="project" value="UniProtKB-UniRule"/>
</dbReference>
<dbReference type="Proteomes" id="UP000244911">
    <property type="component" value="Unassembled WGS sequence"/>
</dbReference>
<evidence type="ECO:0000256" key="1">
    <source>
        <dbReference type="HAMAP-Rule" id="MF_00691"/>
    </source>
</evidence>
<name>A0A2R8AIU1_9RHOB</name>
<gene>
    <name evidence="1" type="primary">pxpA</name>
    <name evidence="2" type="ORF">ALP8811_00781</name>
</gene>
<comment type="catalytic activity">
    <reaction evidence="1">
        <text>5-oxo-L-proline + ATP + 2 H2O = L-glutamate + ADP + phosphate + H(+)</text>
        <dbReference type="Rhea" id="RHEA:10348"/>
        <dbReference type="ChEBI" id="CHEBI:15377"/>
        <dbReference type="ChEBI" id="CHEBI:15378"/>
        <dbReference type="ChEBI" id="CHEBI:29985"/>
        <dbReference type="ChEBI" id="CHEBI:30616"/>
        <dbReference type="ChEBI" id="CHEBI:43474"/>
        <dbReference type="ChEBI" id="CHEBI:58402"/>
        <dbReference type="ChEBI" id="CHEBI:456216"/>
        <dbReference type="EC" id="3.5.2.9"/>
    </reaction>
</comment>
<dbReference type="NCBIfam" id="NF003814">
    <property type="entry name" value="PRK05406.1-3"/>
    <property type="match status" value="1"/>
</dbReference>
<dbReference type="RefSeq" id="WP_108855860.1">
    <property type="nucleotide sequence ID" value="NZ_OMOI01000001.1"/>
</dbReference>
<comment type="similarity">
    <text evidence="1">Belongs to the LamB/PxpA family.</text>
</comment>
<sequence length="253" mass="26799">MRIDLNSDLGESFGPWQMGDDKTMLTLVNSANIACGGHASDPDTMYETLKLAAKHGVTVGAHPGFNDREGFGRRDIPMSPQEIARMVAAQIGALVAVAKLVPVEVRYVKPHGALANLAARDMDVAVAISQAVRQIDGNLAVLAISGTCMEKAARDAGMTVFSEIFADRGYLSTGQLVPRGTTGAMIHDAEEAAERLVAFLKTGEMPVIDGNPIPLQAHSICVHGDSPGAVEMAREIRVRLKAEGVDLNAFLAP</sequence>
<keyword evidence="1" id="KW-0067">ATP-binding</keyword>
<dbReference type="NCBIfam" id="NF003816">
    <property type="entry name" value="PRK05406.1-5"/>
    <property type="match status" value="1"/>
</dbReference>
<dbReference type="HAMAP" id="MF_00691">
    <property type="entry name" value="PxpA"/>
    <property type="match status" value="1"/>
</dbReference>
<dbReference type="AlphaFoldDB" id="A0A2R8AIU1"/>
<keyword evidence="1" id="KW-0547">Nucleotide-binding</keyword>
<dbReference type="Pfam" id="PF03746">
    <property type="entry name" value="LamB_YcsF"/>
    <property type="match status" value="1"/>
</dbReference>
<organism evidence="2 3">
    <name type="scientific">Aliiroseovarius pelagivivens</name>
    <dbReference type="NCBI Taxonomy" id="1639690"/>
    <lineage>
        <taxon>Bacteria</taxon>
        <taxon>Pseudomonadati</taxon>
        <taxon>Pseudomonadota</taxon>
        <taxon>Alphaproteobacteria</taxon>
        <taxon>Rhodobacterales</taxon>
        <taxon>Paracoccaceae</taxon>
        <taxon>Aliiroseovarius</taxon>
    </lineage>
</organism>
<dbReference type="CDD" id="cd10787">
    <property type="entry name" value="LamB_YcsF_like"/>
    <property type="match status" value="1"/>
</dbReference>
<dbReference type="PANTHER" id="PTHR30292:SF0">
    <property type="entry name" value="5-OXOPROLINASE SUBUNIT A"/>
    <property type="match status" value="1"/>
</dbReference>
<dbReference type="GO" id="GO:0017168">
    <property type="term" value="F:5-oxoprolinase (ATP-hydrolyzing) activity"/>
    <property type="evidence" value="ECO:0007669"/>
    <property type="project" value="UniProtKB-UniRule"/>
</dbReference>
<dbReference type="Gene3D" id="3.20.20.370">
    <property type="entry name" value="Glycoside hydrolase/deacetylase"/>
    <property type="match status" value="1"/>
</dbReference>
<dbReference type="InterPro" id="IPR005501">
    <property type="entry name" value="LamB/YcsF/PxpA-like"/>
</dbReference>
<keyword evidence="3" id="KW-1185">Reference proteome</keyword>
<dbReference type="SUPFAM" id="SSF88713">
    <property type="entry name" value="Glycoside hydrolase/deacetylase"/>
    <property type="match status" value="1"/>
</dbReference>